<evidence type="ECO:0000313" key="3">
    <source>
        <dbReference type="Proteomes" id="UP000579812"/>
    </source>
</evidence>
<dbReference type="InterPro" id="IPR007110">
    <property type="entry name" value="Ig-like_dom"/>
</dbReference>
<accession>A0A7J6DB67</accession>
<dbReference type="InterPro" id="IPR013768">
    <property type="entry name" value="ICAM_N"/>
</dbReference>
<reference evidence="2 3" key="1">
    <citation type="submission" date="2020-04" db="EMBL/GenBank/DDBJ databases">
        <title>Chromosome-level genome assembly of a cyprinid fish Onychostoma macrolepis by integration of Nanopore Sequencing, Bionano and Hi-C technology.</title>
        <authorList>
            <person name="Wang D."/>
        </authorList>
    </citation>
    <scope>NUCLEOTIDE SEQUENCE [LARGE SCALE GENOMIC DNA]</scope>
    <source>
        <strain evidence="2">SWU-2019</strain>
        <tissue evidence="2">Muscle</tissue>
    </source>
</reference>
<dbReference type="InterPro" id="IPR016024">
    <property type="entry name" value="ARM-type_fold"/>
</dbReference>
<sequence>MSNLDVICEKIHDGHGPRWERGGICVACVAEMMDRSDISAVRKRAALVSVMRVDAARELLYCEEGRRVNFTSSLLKTLFSAVDSSLLDQTVQVLLQVTLDVPNQAFLLFILDQIHSRWTDGQKASLSSLMFLGKLLDAHPALSQTLTSSRLCVLECVCSALLVSDEDVKAAVCYVLFRIWSFSAAVQTLPDTLRQRMCVLLLHTLSNTHTTALTINCLGVVKQMCQFSDVVCVLMNLKDGGEDPLPYQPLPLILKKLLLSAQESLQVVSVRCVCAVLILAPLRFSSSFIQADLPEFLLEVMSDGCSDVLLWSVFSCLLLLSEDPLFFSQCHAVYGVEPLVRCLKETLGKSNTEVQKQGLKLLTTILDRQPAVVRLFPTGSEFSAVCDVIVEGVASSCLQVSMCAVRAAAVLLRPNHQSSPLQLTDIKRIVEVVMSKITEHHHTRSRESCSGSDSGTAGVLLQTLTCFDAACRLVEACVCDSALMDSVCSAQETLESVCVFLLHCCDAACIPAVTGVCERISSPQVLQLFLSVLSRQFSLCPDHMTSFSRKLATSGFIRLTLESKAQLCSGNRNASLNQICCDFLLKLCMCLISQEHTRTSELQDVECVLQDSLPSLCCCASDWPSVLSDFPQSLSNTQHCLIYLLHLSLLHGDRFLSDLAVFSAVLRFVSCVQDLPASVLSSVLYLLSVTQHAGPRLDTVSVSVLSEALSSCPPLFSRALPLTVLSFIFMYPELSERFGAPALTGRLSEETQEQELLELLHTHPAALLATLAVACDAESAASRSAVGVLQCFLRSADSSSIGGTSDLCDRIRSSLLNVLQRHTHTDGLSVLLDVSSVIHSSGQREHTDFRLLYHVSNLVGKLDSSDSELLLSVFNFLYCFLSVCPSHATDRAVCLLLGNVRLLELLEEVLSASSSSSSSLQCSSLLLLSSLTLLQHKHTAQVNRSVSVDLHQIIRRLAFSKRHTDTLLIKCSVRFVQVCLDVDASALLCVCDAALQRPLTSIDGALHPIGHSGATSLMTALSALMLTTQDLMICAALNCLRSLMGFLRRRIPETAQHMLFSHRPHPVKSYRHKLWSYLQYFLFNCFSLSTLNMLQHFFGFVYLSAVSPLLSLADAQADCPLQLNPQRVVVRYGDSVAANCSTSVQHDGMGWEASEGAVPLTRNQSLITWRVSEVTEWDTRPYCYMNYRTDNNYQCDVLLPVTVYKTPDSVSINTVNHSGPMMEGQQYELQCDVHNVAPVQYLTVKWYKGQTLLHQTTFNDTIKTPENETVTLLIRPDRADDGAQYWCEAELDLGAEGPQPHPKNSSKPLNVEVHYKPQHSGSTETIIKDDEATLDCTVKANPAPAYTWDHLKEKSSSSVLKSSTLSPGDYTCTATNTLGRDSKVFIVKSAGIRPTF</sequence>
<feature type="domain" description="Ig-like" evidence="1">
    <location>
        <begin position="1308"/>
        <end position="1385"/>
    </location>
</feature>
<dbReference type="InterPro" id="IPR036179">
    <property type="entry name" value="Ig-like_dom_sf"/>
</dbReference>
<dbReference type="SUPFAM" id="SSF48371">
    <property type="entry name" value="ARM repeat"/>
    <property type="match status" value="1"/>
</dbReference>
<dbReference type="GO" id="GO:0007127">
    <property type="term" value="P:meiosis I"/>
    <property type="evidence" value="ECO:0007669"/>
    <property type="project" value="TreeGrafter"/>
</dbReference>
<dbReference type="PANTHER" id="PTHR12044">
    <property type="entry name" value="BCL2 INTERACTING MEDIATOR OF CELL DEATH"/>
    <property type="match status" value="1"/>
</dbReference>
<dbReference type="InterPro" id="IPR013783">
    <property type="entry name" value="Ig-like_fold"/>
</dbReference>
<protein>
    <recommendedName>
        <fullName evidence="1">Ig-like domain-containing protein</fullName>
    </recommendedName>
</protein>
<dbReference type="Pfam" id="PF07679">
    <property type="entry name" value="I-set"/>
    <property type="match status" value="1"/>
</dbReference>
<dbReference type="Pfam" id="PF03921">
    <property type="entry name" value="ICAM_N"/>
    <property type="match status" value="1"/>
</dbReference>
<dbReference type="SUPFAM" id="SSF48726">
    <property type="entry name" value="Immunoglobulin"/>
    <property type="match status" value="3"/>
</dbReference>
<dbReference type="SMART" id="SM00409">
    <property type="entry name" value="IG"/>
    <property type="match status" value="2"/>
</dbReference>
<dbReference type="InterPro" id="IPR003599">
    <property type="entry name" value="Ig_sub"/>
</dbReference>
<dbReference type="InterPro" id="IPR052133">
    <property type="entry name" value="Immune_Signaling-Apoptosis_Reg"/>
</dbReference>
<dbReference type="Proteomes" id="UP000579812">
    <property type="component" value="Unassembled WGS sequence"/>
</dbReference>
<gene>
    <name evidence="2" type="ORF">G5714_003979</name>
</gene>
<dbReference type="PANTHER" id="PTHR12044:SF14">
    <property type="entry name" value="MEIOTIC DOUBLE-STRANDED BREAK FORMATION PROTEIN 1"/>
    <property type="match status" value="1"/>
</dbReference>
<comment type="caution">
    <text evidence="2">The sequence shown here is derived from an EMBL/GenBank/DDBJ whole genome shotgun (WGS) entry which is preliminary data.</text>
</comment>
<dbReference type="Gene3D" id="2.60.40.10">
    <property type="entry name" value="Immunoglobulins"/>
    <property type="match status" value="3"/>
</dbReference>
<proteinExistence type="predicted"/>
<organism evidence="2 3">
    <name type="scientific">Onychostoma macrolepis</name>
    <dbReference type="NCBI Taxonomy" id="369639"/>
    <lineage>
        <taxon>Eukaryota</taxon>
        <taxon>Metazoa</taxon>
        <taxon>Chordata</taxon>
        <taxon>Craniata</taxon>
        <taxon>Vertebrata</taxon>
        <taxon>Euteleostomi</taxon>
        <taxon>Actinopterygii</taxon>
        <taxon>Neopterygii</taxon>
        <taxon>Teleostei</taxon>
        <taxon>Ostariophysi</taxon>
        <taxon>Cypriniformes</taxon>
        <taxon>Cyprinidae</taxon>
        <taxon>Acrossocheilinae</taxon>
        <taxon>Onychostoma</taxon>
    </lineage>
</organism>
<evidence type="ECO:0000313" key="2">
    <source>
        <dbReference type="EMBL" id="KAF4116490.1"/>
    </source>
</evidence>
<keyword evidence="3" id="KW-1185">Reference proteome</keyword>
<name>A0A7J6DB67_9TELE</name>
<evidence type="ECO:0000259" key="1">
    <source>
        <dbReference type="PROSITE" id="PS50835"/>
    </source>
</evidence>
<dbReference type="PROSITE" id="PS50835">
    <property type="entry name" value="IG_LIKE"/>
    <property type="match status" value="2"/>
</dbReference>
<dbReference type="InterPro" id="IPR013098">
    <property type="entry name" value="Ig_I-set"/>
</dbReference>
<feature type="domain" description="Ig-like" evidence="1">
    <location>
        <begin position="1207"/>
        <end position="1306"/>
    </location>
</feature>
<dbReference type="EMBL" id="JAAMOB010000003">
    <property type="protein sequence ID" value="KAF4116490.1"/>
    <property type="molecule type" value="Genomic_DNA"/>
</dbReference>